<evidence type="ECO:0000256" key="3">
    <source>
        <dbReference type="ARBA" id="ARBA00022692"/>
    </source>
</evidence>
<feature type="transmembrane region" description="Helical" evidence="6">
    <location>
        <begin position="223"/>
        <end position="244"/>
    </location>
</feature>
<feature type="transmembrane region" description="Helical" evidence="6">
    <location>
        <begin position="38"/>
        <end position="58"/>
    </location>
</feature>
<feature type="transmembrane region" description="Helical" evidence="6">
    <location>
        <begin position="91"/>
        <end position="114"/>
    </location>
</feature>
<dbReference type="Pfam" id="PF03649">
    <property type="entry name" value="UPF0014"/>
    <property type="match status" value="1"/>
</dbReference>
<evidence type="ECO:0000256" key="6">
    <source>
        <dbReference type="SAM" id="Phobius"/>
    </source>
</evidence>
<keyword evidence="3 6" id="KW-0812">Transmembrane</keyword>
<keyword evidence="4 6" id="KW-1133">Transmembrane helix</keyword>
<comment type="similarity">
    <text evidence="2">Belongs to the UPF0014 family.</text>
</comment>
<evidence type="ECO:0000256" key="5">
    <source>
        <dbReference type="ARBA" id="ARBA00023136"/>
    </source>
</evidence>
<accession>A0A921MQ90</accession>
<evidence type="ECO:0000313" key="8">
    <source>
        <dbReference type="Proteomes" id="UP000757103"/>
    </source>
</evidence>
<dbReference type="PANTHER" id="PTHR30028">
    <property type="entry name" value="UPF0014 INNER MEMBRANE PROTEIN YBBM-RELATED"/>
    <property type="match status" value="1"/>
</dbReference>
<organism evidence="7 8">
    <name type="scientific">Barnesiella viscericola</name>
    <dbReference type="NCBI Taxonomy" id="397865"/>
    <lineage>
        <taxon>Bacteria</taxon>
        <taxon>Pseudomonadati</taxon>
        <taxon>Bacteroidota</taxon>
        <taxon>Bacteroidia</taxon>
        <taxon>Bacteroidales</taxon>
        <taxon>Barnesiellaceae</taxon>
        <taxon>Barnesiella</taxon>
    </lineage>
</organism>
<dbReference type="AlphaFoldDB" id="A0A921MQ90"/>
<evidence type="ECO:0000256" key="4">
    <source>
        <dbReference type="ARBA" id="ARBA00022989"/>
    </source>
</evidence>
<comment type="caution">
    <text evidence="7">The sequence shown here is derived from an EMBL/GenBank/DDBJ whole genome shotgun (WGS) entry which is preliminary data.</text>
</comment>
<keyword evidence="5 6" id="KW-0472">Membrane</keyword>
<evidence type="ECO:0000256" key="1">
    <source>
        <dbReference type="ARBA" id="ARBA00004141"/>
    </source>
</evidence>
<dbReference type="InterPro" id="IPR005226">
    <property type="entry name" value="UPF0014_fam"/>
</dbReference>
<name>A0A921MQ90_9BACT</name>
<reference evidence="7" key="2">
    <citation type="submission" date="2021-09" db="EMBL/GenBank/DDBJ databases">
        <authorList>
            <person name="Gilroy R."/>
        </authorList>
    </citation>
    <scope>NUCLEOTIDE SEQUENCE</scope>
    <source>
        <strain evidence="7">CHK121-7720</strain>
    </source>
</reference>
<gene>
    <name evidence="7" type="ORF">K8U91_03010</name>
</gene>
<reference evidence="7" key="1">
    <citation type="journal article" date="2021" name="PeerJ">
        <title>Extensive microbial diversity within the chicken gut microbiome revealed by metagenomics and culture.</title>
        <authorList>
            <person name="Gilroy R."/>
            <person name="Ravi A."/>
            <person name="Getino M."/>
            <person name="Pursley I."/>
            <person name="Horton D.L."/>
            <person name="Alikhan N.F."/>
            <person name="Baker D."/>
            <person name="Gharbi K."/>
            <person name="Hall N."/>
            <person name="Watson M."/>
            <person name="Adriaenssens E.M."/>
            <person name="Foster-Nyarko E."/>
            <person name="Jarju S."/>
            <person name="Secka A."/>
            <person name="Antonio M."/>
            <person name="Oren A."/>
            <person name="Chaudhuri R.R."/>
            <person name="La Ragione R."/>
            <person name="Hildebrand F."/>
            <person name="Pallen M.J."/>
        </authorList>
    </citation>
    <scope>NUCLEOTIDE SEQUENCE</scope>
    <source>
        <strain evidence="7">CHK121-7720</strain>
    </source>
</reference>
<sequence>METINIGYGHMALGFLLLIIPTYFLYRYRTGLVKDTLWAALRMTVQLFFIGFYLEYLFLWDSVWINLLWVLFMIVIASSTVLKRTKLPLKMLFMAVSVAFLVSLLIIDLYFLGLVVRPEKIFTARYFIPISGMILGNMLSANVIALNSFYGSLNRERQLYLYLLGNGASPGESLAPFMREALIKSFNPTIASMAVMGLIALPGTMTGQILGGSSPSVAIKYQILLMIAIFASSLISVLLTLWISRRKSFDRYGMMLF</sequence>
<proteinExistence type="inferred from homology"/>
<evidence type="ECO:0000313" key="7">
    <source>
        <dbReference type="EMBL" id="HJG88435.1"/>
    </source>
</evidence>
<dbReference type="PANTHER" id="PTHR30028:SF0">
    <property type="entry name" value="PROTEIN ALUMINUM SENSITIVE 3"/>
    <property type="match status" value="1"/>
</dbReference>
<feature type="transmembrane region" description="Helical" evidence="6">
    <location>
        <begin position="189"/>
        <end position="211"/>
    </location>
</feature>
<feature type="transmembrane region" description="Helical" evidence="6">
    <location>
        <begin position="6"/>
        <end position="26"/>
    </location>
</feature>
<feature type="transmembrane region" description="Helical" evidence="6">
    <location>
        <begin position="126"/>
        <end position="150"/>
    </location>
</feature>
<feature type="transmembrane region" description="Helical" evidence="6">
    <location>
        <begin position="64"/>
        <end position="82"/>
    </location>
</feature>
<dbReference type="GO" id="GO:0005886">
    <property type="term" value="C:plasma membrane"/>
    <property type="evidence" value="ECO:0007669"/>
    <property type="project" value="TreeGrafter"/>
</dbReference>
<dbReference type="Proteomes" id="UP000757103">
    <property type="component" value="Unassembled WGS sequence"/>
</dbReference>
<dbReference type="EMBL" id="DYUD01000011">
    <property type="protein sequence ID" value="HJG88435.1"/>
    <property type="molecule type" value="Genomic_DNA"/>
</dbReference>
<comment type="subcellular location">
    <subcellularLocation>
        <location evidence="1">Membrane</location>
        <topology evidence="1">Multi-pass membrane protein</topology>
    </subcellularLocation>
</comment>
<protein>
    <submittedName>
        <fullName evidence="7">ABC transporter permease</fullName>
    </submittedName>
</protein>
<dbReference type="RefSeq" id="WP_273305473.1">
    <property type="nucleotide sequence ID" value="NZ_DYUD01000011.1"/>
</dbReference>
<evidence type="ECO:0000256" key="2">
    <source>
        <dbReference type="ARBA" id="ARBA00005268"/>
    </source>
</evidence>